<dbReference type="SUPFAM" id="SSF48452">
    <property type="entry name" value="TPR-like"/>
    <property type="match status" value="1"/>
</dbReference>
<gene>
    <name evidence="12" type="ORF">GALMADRAFT_252092</name>
</gene>
<dbReference type="PANTHER" id="PTHR46208:SF1">
    <property type="entry name" value="MITOCHONDRIAL IMPORT RECEPTOR SUBUNIT TOM70"/>
    <property type="match status" value="1"/>
</dbReference>
<dbReference type="Gene3D" id="1.25.40.10">
    <property type="entry name" value="Tetratricopeptide repeat domain"/>
    <property type="match status" value="2"/>
</dbReference>
<evidence type="ECO:0000256" key="9">
    <source>
        <dbReference type="ARBA" id="ARBA00038030"/>
    </source>
</evidence>
<dbReference type="GO" id="GO:0045039">
    <property type="term" value="P:protein insertion into mitochondrial inner membrane"/>
    <property type="evidence" value="ECO:0007669"/>
    <property type="project" value="TreeGrafter"/>
</dbReference>
<evidence type="ECO:0000256" key="2">
    <source>
        <dbReference type="ARBA" id="ARBA00022692"/>
    </source>
</evidence>
<dbReference type="InterPro" id="IPR019734">
    <property type="entry name" value="TPR_rpt"/>
</dbReference>
<evidence type="ECO:0000313" key="13">
    <source>
        <dbReference type="Proteomes" id="UP000027222"/>
    </source>
</evidence>
<keyword evidence="6" id="KW-1133">Transmembrane helix</keyword>
<evidence type="ECO:0000256" key="3">
    <source>
        <dbReference type="ARBA" id="ARBA00022737"/>
    </source>
</evidence>
<feature type="region of interest" description="Disordered" evidence="11">
    <location>
        <begin position="48"/>
        <end position="111"/>
    </location>
</feature>
<dbReference type="InterPro" id="IPR011990">
    <property type="entry name" value="TPR-like_helical_dom_sf"/>
</dbReference>
<dbReference type="PANTHER" id="PTHR46208">
    <property type="entry name" value="MITOCHONDRIAL IMPORT RECEPTOR SUBUNIT TOM70"/>
    <property type="match status" value="1"/>
</dbReference>
<evidence type="ECO:0000256" key="5">
    <source>
        <dbReference type="ARBA" id="ARBA00022803"/>
    </source>
</evidence>
<feature type="compositionally biased region" description="Low complexity" evidence="11">
    <location>
        <begin position="48"/>
        <end position="67"/>
    </location>
</feature>
<feature type="compositionally biased region" description="Basic and acidic residues" evidence="11">
    <location>
        <begin position="93"/>
        <end position="111"/>
    </location>
</feature>
<evidence type="ECO:0000256" key="4">
    <source>
        <dbReference type="ARBA" id="ARBA00022787"/>
    </source>
</evidence>
<keyword evidence="3" id="KW-0677">Repeat</keyword>
<reference evidence="13" key="1">
    <citation type="journal article" date="2014" name="Proc. Natl. Acad. Sci. U.S.A.">
        <title>Extensive sampling of basidiomycete genomes demonstrates inadequacy of the white-rot/brown-rot paradigm for wood decay fungi.</title>
        <authorList>
            <person name="Riley R."/>
            <person name="Salamov A.A."/>
            <person name="Brown D.W."/>
            <person name="Nagy L.G."/>
            <person name="Floudas D."/>
            <person name="Held B.W."/>
            <person name="Levasseur A."/>
            <person name="Lombard V."/>
            <person name="Morin E."/>
            <person name="Otillar R."/>
            <person name="Lindquist E.A."/>
            <person name="Sun H."/>
            <person name="LaButti K.M."/>
            <person name="Schmutz J."/>
            <person name="Jabbour D."/>
            <person name="Luo H."/>
            <person name="Baker S.E."/>
            <person name="Pisabarro A.G."/>
            <person name="Walton J.D."/>
            <person name="Blanchette R.A."/>
            <person name="Henrissat B."/>
            <person name="Martin F."/>
            <person name="Cullen D."/>
            <person name="Hibbett D.S."/>
            <person name="Grigoriev I.V."/>
        </authorList>
    </citation>
    <scope>NUCLEOTIDE SEQUENCE [LARGE SCALE GENOMIC DNA]</scope>
    <source>
        <strain evidence="13">CBS 339.88</strain>
    </source>
</reference>
<dbReference type="STRING" id="685588.A0A067SPF0"/>
<dbReference type="Proteomes" id="UP000027222">
    <property type="component" value="Unassembled WGS sequence"/>
</dbReference>
<dbReference type="GO" id="GO:0030150">
    <property type="term" value="P:protein import into mitochondrial matrix"/>
    <property type="evidence" value="ECO:0007669"/>
    <property type="project" value="TreeGrafter"/>
</dbReference>
<dbReference type="OrthoDB" id="2942533at2759"/>
<keyword evidence="2" id="KW-0812">Transmembrane</keyword>
<dbReference type="SMART" id="SM00028">
    <property type="entry name" value="TPR"/>
    <property type="match status" value="10"/>
</dbReference>
<evidence type="ECO:0000313" key="12">
    <source>
        <dbReference type="EMBL" id="KDR72820.1"/>
    </source>
</evidence>
<name>A0A067SPF0_GALM3</name>
<dbReference type="AlphaFoldDB" id="A0A067SPF0"/>
<protein>
    <recommendedName>
        <fullName evidence="14">ADP/ATP carrier receptor</fullName>
    </recommendedName>
</protein>
<comment type="subcellular location">
    <subcellularLocation>
        <location evidence="1">Mitochondrion outer membrane</location>
        <topology evidence="1">Single-pass membrane protein</topology>
    </subcellularLocation>
</comment>
<comment type="similarity">
    <text evidence="9">Belongs to the Tom70 family.</text>
</comment>
<dbReference type="EMBL" id="KL142387">
    <property type="protein sequence ID" value="KDR72820.1"/>
    <property type="molecule type" value="Genomic_DNA"/>
</dbReference>
<evidence type="ECO:0000256" key="8">
    <source>
        <dbReference type="ARBA" id="ARBA00023136"/>
    </source>
</evidence>
<keyword evidence="7" id="KW-0496">Mitochondrion</keyword>
<feature type="repeat" description="TPR" evidence="10">
    <location>
        <begin position="469"/>
        <end position="502"/>
    </location>
</feature>
<evidence type="ECO:0000256" key="11">
    <source>
        <dbReference type="SAM" id="MobiDB-lite"/>
    </source>
</evidence>
<dbReference type="HOGENOM" id="CLU_017516_0_1_1"/>
<dbReference type="Pfam" id="PF13432">
    <property type="entry name" value="TPR_16"/>
    <property type="match status" value="2"/>
</dbReference>
<evidence type="ECO:0000256" key="6">
    <source>
        <dbReference type="ARBA" id="ARBA00022989"/>
    </source>
</evidence>
<organism evidence="12 13">
    <name type="scientific">Galerina marginata (strain CBS 339.88)</name>
    <dbReference type="NCBI Taxonomy" id="685588"/>
    <lineage>
        <taxon>Eukaryota</taxon>
        <taxon>Fungi</taxon>
        <taxon>Dikarya</taxon>
        <taxon>Basidiomycota</taxon>
        <taxon>Agaricomycotina</taxon>
        <taxon>Agaricomycetes</taxon>
        <taxon>Agaricomycetidae</taxon>
        <taxon>Agaricales</taxon>
        <taxon>Agaricineae</taxon>
        <taxon>Strophariaceae</taxon>
        <taxon>Galerina</taxon>
    </lineage>
</organism>
<keyword evidence="4" id="KW-1000">Mitochondrion outer membrane</keyword>
<dbReference type="PROSITE" id="PS50005">
    <property type="entry name" value="TPR"/>
    <property type="match status" value="2"/>
</dbReference>
<dbReference type="GO" id="GO:0008320">
    <property type="term" value="F:protein transmembrane transporter activity"/>
    <property type="evidence" value="ECO:0007669"/>
    <property type="project" value="TreeGrafter"/>
</dbReference>
<evidence type="ECO:0000256" key="10">
    <source>
        <dbReference type="PROSITE-ProRule" id="PRU00339"/>
    </source>
</evidence>
<feature type="repeat" description="TPR" evidence="10">
    <location>
        <begin position="401"/>
        <end position="434"/>
    </location>
</feature>
<feature type="compositionally biased region" description="Basic residues" evidence="11">
    <location>
        <begin position="68"/>
        <end position="83"/>
    </location>
</feature>
<keyword evidence="8" id="KW-0472">Membrane</keyword>
<dbReference type="GO" id="GO:0005741">
    <property type="term" value="C:mitochondrial outer membrane"/>
    <property type="evidence" value="ECO:0007669"/>
    <property type="project" value="UniProtKB-SubCell"/>
</dbReference>
<sequence>MAPTPSLESTPPSLIERVQDFVGEHKKTLVIAAAAVAVAGGLGAAYYASTSKPSGGAGESGKSSSSSGRKKKSGSKGAKKSGKKAGDEDGPILEERKPKAPSVEETKEGDYYDKLSSEELAALPEEERIKIATSLKVRGNAAYQARDFAGAAELYTRAILVSPTPEPVFFSNRAACFVNMSPPQHAKVVEDCDSALKLDHKYVKALNRRAMALEGLERYEEALRDYTAATILDRFQNQTTANAVERVLKVLSAQKAEAIMKNREPRLPSYTFISAYFAAFRPRPTLTLPETPSTGDETLLLGLQALEAADYPHAVTFINEALDQGISWDRGRAEALNLRGTFRFLMGEIPTAKADLEESVTLEPGFTQSLVKIASVHMEQGDPKAAFESFDKAEAADNTDPDVWYHRGQVLFIMNEFENAATNYTKSSELDANFVFSHIQLAVAQYKLGELAKSMATFRRTLKMFPSRSEPSNYYGELLLDQGRYEEAVEKFDKAIELEKTKSPSNVLPLVNKGLALYQWKQDIGAAERCCHEALRIDAECEAAVATLAQLSLQQSKIPEAVKMFERQAELARSEPELVNALTYQYATSAQVEFLHAYPDMAAQLNAIAQGMMQ</sequence>
<keyword evidence="5 10" id="KW-0802">TPR repeat</keyword>
<dbReference type="GO" id="GO:0030943">
    <property type="term" value="F:mitochondrion targeting sequence binding"/>
    <property type="evidence" value="ECO:0007669"/>
    <property type="project" value="TreeGrafter"/>
</dbReference>
<keyword evidence="13" id="KW-1185">Reference proteome</keyword>
<evidence type="ECO:0000256" key="1">
    <source>
        <dbReference type="ARBA" id="ARBA00004572"/>
    </source>
</evidence>
<proteinExistence type="inferred from homology"/>
<accession>A0A067SPF0</accession>
<evidence type="ECO:0008006" key="14">
    <source>
        <dbReference type="Google" id="ProtNLM"/>
    </source>
</evidence>
<evidence type="ECO:0000256" key="7">
    <source>
        <dbReference type="ARBA" id="ARBA00023128"/>
    </source>
</evidence>